<organism evidence="2">
    <name type="scientific">Blueface angelfish adomavirus</name>
    <dbReference type="NCBI Taxonomy" id="2609871"/>
    <lineage>
        <taxon>Viruses</taxon>
        <taxon>Adomaviruses</taxon>
    </lineage>
</organism>
<accession>A0A6F9FCN7</accession>
<feature type="region of interest" description="Disordered" evidence="1">
    <location>
        <begin position="1"/>
        <end position="35"/>
    </location>
</feature>
<sequence>MDHPKKRYLSYQGSEPSQSPQNVTNRRPGPSGISVMLGPLEVAEPGVTPKQNTAPVVRGQLPVSDSEDDVELLISDSEIAFPDRICQCEGPCDCQTFVKQTDKPRWLRNRKRTKKLVVYLPQRSQIAWHPLGGNRLDLQNDKRPNSYNGIVHIKGRRHHVVPHNTRSIEPYWHFFSDLRASNRLPALQAHCCSVPLMLMMRPFIEKGRSFVVDQFRKQVAVKCLSSQPEAEMRFLFKTMQSCLFYYLGVGPVEDEMEAVLTVKLQDFTMRKCCTGETMCSFCCELIVLAGDIMLAFVTTEMGCLCPLVHYDGASGVFLVVFDKSLRMRKEHLELMQQSLDRLLQKPEESVAFACAVERAVKRSAFAVACCKVGRKTNPGKASHISIPDLLRPMRMPKTKKVALSEYIQKEIRKREPHCTQGAKGDMTSMEALKLIEMCFPPEHNFWLEVFVSLQCNIAVNTKHQCFRLPYLVSENTGNLIVTMKISCMPHVSLNNLLQVPVCGPFGLQDILSIDGAGHNEQVIYDVTQACLSRNMVLGYQGVPCPVDPDCFVDQRSLGSMYEACAVATDIKRFEALSALGVTDFGKVHMRKPQQEMATFKEQTFVRTAEKAGGEVRDMSFALHPDMSQWLTRENEEMCVEKASNCGVLMQDLMLPVGTPISKVLFELAKSKCIYPGGEQVSTINALGGAKNEPCSEYLLRLLRLTAHSRMLSCQSLKDVRNVVERMSKSEIILMLTTSLSSADFDPTVCSIIQHVLKRPVYREAFVPWPQHIVEQP</sequence>
<evidence type="ECO:0000313" key="2">
    <source>
        <dbReference type="EMBL" id="DAC81132.1"/>
    </source>
</evidence>
<proteinExistence type="predicted"/>
<dbReference type="EMBL" id="BK011013">
    <property type="protein sequence ID" value="DAC81132.1"/>
    <property type="molecule type" value="Genomic_DNA"/>
</dbReference>
<protein>
    <submittedName>
        <fullName evidence="2">EO3</fullName>
    </submittedName>
</protein>
<evidence type="ECO:0000256" key="1">
    <source>
        <dbReference type="SAM" id="MobiDB-lite"/>
    </source>
</evidence>
<reference evidence="2" key="1">
    <citation type="journal article" date="2020" name="J. ISSAAS">
        <title>Identification of Adomavirus Virion Proteins.</title>
        <authorList>
            <person name="Welch N.L."/>
            <person name="Tisza M.J."/>
            <person name="Starrett G.J."/>
            <person name="Belford A.K."/>
            <person name="Pastrana D.V."/>
            <person name="Pang Y.-Y.S."/>
            <person name="Schiller J.T."/>
            <person name="An P."/>
            <person name="Cantolupo P.G."/>
            <person name="Pipas J.M."/>
            <person name="Koda S."/>
            <person name="Subramaniam K."/>
            <person name="Waltzek T.B."/>
            <person name="Bian C."/>
            <person name="Shi Q."/>
            <person name="Ruan Z."/>
            <person name="Ng T.F.F."/>
            <person name="Buck C.B."/>
        </authorList>
    </citation>
    <scope>NUCLEOTIDE SEQUENCE</scope>
    <source>
        <strain evidence="2">6100</strain>
    </source>
</reference>
<feature type="compositionally biased region" description="Polar residues" evidence="1">
    <location>
        <begin position="11"/>
        <end position="25"/>
    </location>
</feature>
<name>A0A6F9FCN7_9VIRU</name>